<gene>
    <name evidence="2" type="ORF">E2C01_085668</name>
</gene>
<accession>A0A5B7IYR0</accession>
<evidence type="ECO:0000313" key="2">
    <source>
        <dbReference type="EMBL" id="MPC90671.1"/>
    </source>
</evidence>
<evidence type="ECO:0000256" key="1">
    <source>
        <dbReference type="SAM" id="MobiDB-lite"/>
    </source>
</evidence>
<keyword evidence="3" id="KW-1185">Reference proteome</keyword>
<organism evidence="2 3">
    <name type="scientific">Portunus trituberculatus</name>
    <name type="common">Swimming crab</name>
    <name type="synonym">Neptunus trituberculatus</name>
    <dbReference type="NCBI Taxonomy" id="210409"/>
    <lineage>
        <taxon>Eukaryota</taxon>
        <taxon>Metazoa</taxon>
        <taxon>Ecdysozoa</taxon>
        <taxon>Arthropoda</taxon>
        <taxon>Crustacea</taxon>
        <taxon>Multicrustacea</taxon>
        <taxon>Malacostraca</taxon>
        <taxon>Eumalacostraca</taxon>
        <taxon>Eucarida</taxon>
        <taxon>Decapoda</taxon>
        <taxon>Pleocyemata</taxon>
        <taxon>Brachyura</taxon>
        <taxon>Eubrachyura</taxon>
        <taxon>Portunoidea</taxon>
        <taxon>Portunidae</taxon>
        <taxon>Portuninae</taxon>
        <taxon>Portunus</taxon>
    </lineage>
</organism>
<evidence type="ECO:0000313" key="3">
    <source>
        <dbReference type="Proteomes" id="UP000324222"/>
    </source>
</evidence>
<dbReference type="EMBL" id="VSRR010085205">
    <property type="protein sequence ID" value="MPC90671.1"/>
    <property type="molecule type" value="Genomic_DNA"/>
</dbReference>
<sequence>MHERPRTDRNQSSPRNAMPQWLVVDAETDLVRISESLDVYERDRGRVDVRSDEDCRHRHV</sequence>
<reference evidence="2 3" key="1">
    <citation type="submission" date="2019-05" db="EMBL/GenBank/DDBJ databases">
        <title>Another draft genome of Portunus trituberculatus and its Hox gene families provides insights of decapod evolution.</title>
        <authorList>
            <person name="Jeong J.-H."/>
            <person name="Song I."/>
            <person name="Kim S."/>
            <person name="Choi T."/>
            <person name="Kim D."/>
            <person name="Ryu S."/>
            <person name="Kim W."/>
        </authorList>
    </citation>
    <scope>NUCLEOTIDE SEQUENCE [LARGE SCALE GENOMIC DNA]</scope>
    <source>
        <tissue evidence="2">Muscle</tissue>
    </source>
</reference>
<dbReference type="Proteomes" id="UP000324222">
    <property type="component" value="Unassembled WGS sequence"/>
</dbReference>
<protein>
    <submittedName>
        <fullName evidence="2">Uncharacterized protein</fullName>
    </submittedName>
</protein>
<dbReference type="AlphaFoldDB" id="A0A5B7IYR0"/>
<comment type="caution">
    <text evidence="2">The sequence shown here is derived from an EMBL/GenBank/DDBJ whole genome shotgun (WGS) entry which is preliminary data.</text>
</comment>
<feature type="region of interest" description="Disordered" evidence="1">
    <location>
        <begin position="1"/>
        <end position="20"/>
    </location>
</feature>
<name>A0A5B7IYR0_PORTR</name>
<proteinExistence type="predicted"/>